<keyword evidence="12" id="KW-1185">Reference proteome</keyword>
<evidence type="ECO:0000256" key="6">
    <source>
        <dbReference type="ARBA" id="ARBA00022490"/>
    </source>
</evidence>
<evidence type="ECO:0000256" key="3">
    <source>
        <dbReference type="ARBA" id="ARBA00006324"/>
    </source>
</evidence>
<dbReference type="InterPro" id="IPR002220">
    <property type="entry name" value="DapA-like"/>
</dbReference>
<dbReference type="Gene3D" id="3.20.20.70">
    <property type="entry name" value="Aldolase class I"/>
    <property type="match status" value="1"/>
</dbReference>
<dbReference type="GeneTree" id="ENSGT00530000063604"/>
<reference evidence="11" key="1">
    <citation type="submission" date="2025-08" db="UniProtKB">
        <authorList>
            <consortium name="Ensembl"/>
        </authorList>
    </citation>
    <scope>IDENTIFICATION</scope>
</reference>
<evidence type="ECO:0000256" key="10">
    <source>
        <dbReference type="ARBA" id="ARBA00044906"/>
    </source>
</evidence>
<reference evidence="11" key="2">
    <citation type="submission" date="2025-09" db="UniProtKB">
        <authorList>
            <consortium name="Ensembl"/>
        </authorList>
    </citation>
    <scope>IDENTIFICATION</scope>
</reference>
<protein>
    <recommendedName>
        <fullName evidence="5">N-acetylneuraminate lyase</fullName>
        <ecNumber evidence="5">4.1.3.3</ecNumber>
    </recommendedName>
</protein>
<dbReference type="PANTHER" id="PTHR12128:SF21">
    <property type="entry name" value="N-ACETYLNEURAMINATE LYASE"/>
    <property type="match status" value="1"/>
</dbReference>
<dbReference type="EC" id="4.1.3.3" evidence="5"/>
<dbReference type="GO" id="GO:0005737">
    <property type="term" value="C:cytoplasm"/>
    <property type="evidence" value="ECO:0007669"/>
    <property type="project" value="UniProtKB-SubCell"/>
</dbReference>
<dbReference type="Pfam" id="PF00701">
    <property type="entry name" value="DHDPS"/>
    <property type="match status" value="1"/>
</dbReference>
<evidence type="ECO:0000256" key="5">
    <source>
        <dbReference type="ARBA" id="ARBA00012911"/>
    </source>
</evidence>
<evidence type="ECO:0000256" key="8">
    <source>
        <dbReference type="ARBA" id="ARBA00023270"/>
    </source>
</evidence>
<keyword evidence="7" id="KW-0456">Lyase</keyword>
<dbReference type="SMART" id="SM01130">
    <property type="entry name" value="DHDPS"/>
    <property type="match status" value="1"/>
</dbReference>
<dbReference type="Proteomes" id="UP000694388">
    <property type="component" value="Unplaced"/>
</dbReference>
<evidence type="ECO:0000256" key="9">
    <source>
        <dbReference type="ARBA" id="ARBA00023277"/>
    </source>
</evidence>
<comment type="subcellular location">
    <subcellularLocation>
        <location evidence="1">Cytoplasm</location>
    </subcellularLocation>
</comment>
<evidence type="ECO:0000313" key="11">
    <source>
        <dbReference type="Ensembl" id="ENSEBUP00000019516.1"/>
    </source>
</evidence>
<dbReference type="Ensembl" id="ENSEBUT00000020092.1">
    <property type="protein sequence ID" value="ENSEBUP00000019516.1"/>
    <property type="gene ID" value="ENSEBUG00000012125.1"/>
</dbReference>
<name>A0A8C4QRQ7_EPTBU</name>
<dbReference type="InterPro" id="IPR013785">
    <property type="entry name" value="Aldolase_TIM"/>
</dbReference>
<evidence type="ECO:0000256" key="2">
    <source>
        <dbReference type="ARBA" id="ARBA00004878"/>
    </source>
</evidence>
<evidence type="ECO:0000313" key="12">
    <source>
        <dbReference type="Proteomes" id="UP000694388"/>
    </source>
</evidence>
<dbReference type="GO" id="GO:0008747">
    <property type="term" value="F:N-acetylneuraminate lyase activity"/>
    <property type="evidence" value="ECO:0007669"/>
    <property type="project" value="UniProtKB-EC"/>
</dbReference>
<proteinExistence type="inferred from homology"/>
<keyword evidence="9" id="KW-0119">Carbohydrate metabolism</keyword>
<keyword evidence="6" id="KW-0963">Cytoplasm</keyword>
<evidence type="ECO:0000256" key="1">
    <source>
        <dbReference type="ARBA" id="ARBA00004496"/>
    </source>
</evidence>
<comment type="pathway">
    <text evidence="2">Amino-sugar metabolism; N-acetylneuraminate degradation.</text>
</comment>
<comment type="catalytic activity">
    <reaction evidence="10">
        <text>aceneuramate = aldehydo-N-acetyl-D-mannosamine + pyruvate</text>
        <dbReference type="Rhea" id="RHEA:23296"/>
        <dbReference type="ChEBI" id="CHEBI:15361"/>
        <dbReference type="ChEBI" id="CHEBI:17122"/>
        <dbReference type="ChEBI" id="CHEBI:173083"/>
        <dbReference type="EC" id="4.1.3.3"/>
    </reaction>
</comment>
<dbReference type="PANTHER" id="PTHR12128">
    <property type="entry name" value="DIHYDRODIPICOLINATE SYNTHASE"/>
    <property type="match status" value="1"/>
</dbReference>
<comment type="similarity">
    <text evidence="3">Belongs to the DapA family. NanA subfamily.</text>
</comment>
<dbReference type="AlphaFoldDB" id="A0A8C4QRQ7"/>
<accession>A0A8C4QRQ7</accession>
<keyword evidence="8" id="KW-0704">Schiff base</keyword>
<organism evidence="11 12">
    <name type="scientific">Eptatretus burgeri</name>
    <name type="common">Inshore hagfish</name>
    <dbReference type="NCBI Taxonomy" id="7764"/>
    <lineage>
        <taxon>Eukaryota</taxon>
        <taxon>Metazoa</taxon>
        <taxon>Chordata</taxon>
        <taxon>Craniata</taxon>
        <taxon>Vertebrata</taxon>
        <taxon>Cyclostomata</taxon>
        <taxon>Myxini</taxon>
        <taxon>Myxiniformes</taxon>
        <taxon>Myxinidae</taxon>
        <taxon>Eptatretinae</taxon>
        <taxon>Eptatretus</taxon>
    </lineage>
</organism>
<evidence type="ECO:0000256" key="7">
    <source>
        <dbReference type="ARBA" id="ARBA00023239"/>
    </source>
</evidence>
<comment type="subunit">
    <text evidence="4">Homotetramer.</text>
</comment>
<dbReference type="PRINTS" id="PR00146">
    <property type="entry name" value="DHPICSNTHASE"/>
</dbReference>
<dbReference type="SUPFAM" id="SSF51569">
    <property type="entry name" value="Aldolase"/>
    <property type="match status" value="1"/>
</dbReference>
<evidence type="ECO:0000256" key="4">
    <source>
        <dbReference type="ARBA" id="ARBA00011881"/>
    </source>
</evidence>
<sequence>MLIFELNVKVDVNTLSRELEAARDAVNRATGLSNMAACARWRHDGSCNVIGYNPCSLLSGSMTTNMNHFLDNSEWAESRQLHCVRTANHISEEFETPEDCTSLHLVPFDSCTVVALMDKFDLQGIAAATFTPMKPNGDINTSIVGEYVTYLVENQGVTSIFLNGTSGEGMSLSTAERKKLLEAWLCAGRNRLKYIIVNISCSSITDCKELAKHAEQVGASAVAITSPSYFCPATPDALVDFLHAVSLEAGSLPIIYYHIPVMSHIPFLASTILEAIGNKIPNFAGFKFSDLNLFDASLCMHNSGRRCPLYYGVDEQMLTGMLMGAQAAIGSTYNYLGSKNIEMLSLLQNEKFQDALNIQISIQKHIASISKTGITVPENKVIMSYISGLDMGPPRSPLTACGASRTSQLHRAVDSLQSLSRI</sequence>